<reference evidence="3 4" key="1">
    <citation type="submission" date="2021-01" db="EMBL/GenBank/DDBJ databases">
        <title>Whole genome shotgun sequence of Catellatospora bangladeshensis NBRC 107357.</title>
        <authorList>
            <person name="Komaki H."/>
            <person name="Tamura T."/>
        </authorList>
    </citation>
    <scope>NUCLEOTIDE SEQUENCE [LARGE SCALE GENOMIC DNA]</scope>
    <source>
        <strain evidence="3 4">NBRC 107357</strain>
    </source>
</reference>
<gene>
    <name evidence="3" type="ORF">Cba03nite_76180</name>
</gene>
<feature type="transmembrane region" description="Helical" evidence="2">
    <location>
        <begin position="201"/>
        <end position="225"/>
    </location>
</feature>
<proteinExistence type="predicted"/>
<feature type="transmembrane region" description="Helical" evidence="2">
    <location>
        <begin position="128"/>
        <end position="147"/>
    </location>
</feature>
<keyword evidence="2" id="KW-0812">Transmembrane</keyword>
<dbReference type="Proteomes" id="UP000601223">
    <property type="component" value="Unassembled WGS sequence"/>
</dbReference>
<keyword evidence="4" id="KW-1185">Reference proteome</keyword>
<name>A0A8J3JYX9_9ACTN</name>
<evidence type="ECO:0000256" key="2">
    <source>
        <dbReference type="SAM" id="Phobius"/>
    </source>
</evidence>
<feature type="region of interest" description="Disordered" evidence="1">
    <location>
        <begin position="240"/>
        <end position="267"/>
    </location>
</feature>
<evidence type="ECO:0000313" key="4">
    <source>
        <dbReference type="Proteomes" id="UP000601223"/>
    </source>
</evidence>
<dbReference type="AlphaFoldDB" id="A0A8J3JYX9"/>
<accession>A0A8J3JYX9</accession>
<dbReference type="RefSeq" id="WP_203757142.1">
    <property type="nucleotide sequence ID" value="NZ_BONF01000064.1"/>
</dbReference>
<evidence type="ECO:0000313" key="3">
    <source>
        <dbReference type="EMBL" id="GIF86269.1"/>
    </source>
</evidence>
<keyword evidence="2" id="KW-1133">Transmembrane helix</keyword>
<keyword evidence="2" id="KW-0472">Membrane</keyword>
<evidence type="ECO:0000256" key="1">
    <source>
        <dbReference type="SAM" id="MobiDB-lite"/>
    </source>
</evidence>
<dbReference type="EMBL" id="BONF01000064">
    <property type="protein sequence ID" value="GIF86269.1"/>
    <property type="molecule type" value="Genomic_DNA"/>
</dbReference>
<comment type="caution">
    <text evidence="3">The sequence shown here is derived from an EMBL/GenBank/DDBJ whole genome shotgun (WGS) entry which is preliminary data.</text>
</comment>
<sequence>MSMALPHIRVLARRLLWALLALHLLSLASNYLFHGLGYGRKVHTAIWFATFFNVDEQQNLPAWFSAGVLLLTGWLLWEVGTAAKAAGELRYVRHWRVLGAAFALLSLDDMTDAHRILRVGALAALGNASSWLVIAAPLAVIFALAYIRFAQHLPSRTRWLMGGAAAGYVVGVTLVEVVGVLTGRNLLAHLPGQDLTGAAYLRFLIAASLEELIQGVAVIVFLYAVGTCLHRYQDVTAFAAPPPPQPGERGRRRSVVTAFRGPRPHGG</sequence>
<protein>
    <submittedName>
        <fullName evidence="3">Uncharacterized protein</fullName>
    </submittedName>
</protein>
<feature type="transmembrane region" description="Helical" evidence="2">
    <location>
        <begin position="159"/>
        <end position="181"/>
    </location>
</feature>
<feature type="transmembrane region" description="Helical" evidence="2">
    <location>
        <begin position="60"/>
        <end position="79"/>
    </location>
</feature>
<organism evidence="3 4">
    <name type="scientific">Catellatospora bangladeshensis</name>
    <dbReference type="NCBI Taxonomy" id="310355"/>
    <lineage>
        <taxon>Bacteria</taxon>
        <taxon>Bacillati</taxon>
        <taxon>Actinomycetota</taxon>
        <taxon>Actinomycetes</taxon>
        <taxon>Micromonosporales</taxon>
        <taxon>Micromonosporaceae</taxon>
        <taxon>Catellatospora</taxon>
    </lineage>
</organism>